<dbReference type="InterPro" id="IPR002821">
    <property type="entry name" value="Hydantoinase_A"/>
</dbReference>
<dbReference type="InterPro" id="IPR008040">
    <property type="entry name" value="Hydant_A_N"/>
</dbReference>
<name>A0A317FGF8_9PROT</name>
<dbReference type="GO" id="GO:0005829">
    <property type="term" value="C:cytosol"/>
    <property type="evidence" value="ECO:0007669"/>
    <property type="project" value="TreeGrafter"/>
</dbReference>
<dbReference type="Pfam" id="PF05378">
    <property type="entry name" value="Hydant_A_N"/>
    <property type="match status" value="1"/>
</dbReference>
<keyword evidence="4" id="KW-1185">Reference proteome</keyword>
<dbReference type="PANTHER" id="PTHR11365:SF23">
    <property type="entry name" value="HYPOTHETICAL 5-OXOPROLINASE (EUROFUNG)-RELATED"/>
    <property type="match status" value="1"/>
</dbReference>
<dbReference type="Pfam" id="PF01968">
    <property type="entry name" value="Hydantoinase_A"/>
    <property type="match status" value="1"/>
</dbReference>
<proteinExistence type="predicted"/>
<dbReference type="PANTHER" id="PTHR11365">
    <property type="entry name" value="5-OXOPROLINASE RELATED"/>
    <property type="match status" value="1"/>
</dbReference>
<evidence type="ECO:0000259" key="2">
    <source>
        <dbReference type="Pfam" id="PF05378"/>
    </source>
</evidence>
<evidence type="ECO:0000313" key="3">
    <source>
        <dbReference type="EMBL" id="PWS37432.1"/>
    </source>
</evidence>
<accession>A0A317FGF8</accession>
<dbReference type="GO" id="GO:0006749">
    <property type="term" value="P:glutathione metabolic process"/>
    <property type="evidence" value="ECO:0007669"/>
    <property type="project" value="TreeGrafter"/>
</dbReference>
<dbReference type="Proteomes" id="UP000245765">
    <property type="component" value="Unassembled WGS sequence"/>
</dbReference>
<sequence>MPSDQRSAQPGPLSVAVDAGGTFTDIVLVDRGSGHRWEAKVPSTPDDRSRAFADGIAKVLSLAGRNAGEITHVLHGTTVATNAILERKGALAGLLTTAGLRHVLEIGRHDIPRHENLYSFTKPRRPIPPEQVTEARERLAVDGSVVTPLDEDDVRAAAAEFRRLGVQAVAVCFLHAYANPAHERRAAEILARELPGVPVTLSTEVLPVFREYERSMATALNAYVMPAVSTYVRRIEARLKEAGVAAPLLLMKSSGGVIRGEGAAKQPVQTALSGPAGGVVGARALGLQAGHPRLITLDVGGTSADISLIDGEPRLTTEGKVGDWPLTLPMIDIHTIGAGGGSIARVSPEGALLVGPASAGADPGPVAYRRGGEEPTLTDANLVLGRLPPSLLDGAITLDVDAAARAIESRVARPLGLSLHDAARGIVAVADNTMAGAIRVVSVQRGHDPVDFALLPFGGAGPLQGGAIARLLGMKRILVPSRPGVLSAEGLIAAPLRNEFARTVMLRAPIADPAPLAAAFGALDAEAAAWLLAEAVPEAAREIRWRAGMRYVHQGFELFVDWPGRSADPATLAAAIERFHDEHERLYTFAQRDTAVEIVTLEVTALGRLPGPVAERIAPAGAVEPVSHAVVQLDDGEARVPVWRRDTLGAGAVLKGPGIVVQMDATTWLHPGDVATMDAYGNLLVEVGA</sequence>
<organism evidence="3 4">
    <name type="scientific">Falsiroseomonas bella</name>
    <dbReference type="NCBI Taxonomy" id="2184016"/>
    <lineage>
        <taxon>Bacteria</taxon>
        <taxon>Pseudomonadati</taxon>
        <taxon>Pseudomonadota</taxon>
        <taxon>Alphaproteobacteria</taxon>
        <taxon>Acetobacterales</taxon>
        <taxon>Roseomonadaceae</taxon>
        <taxon>Falsiroseomonas</taxon>
    </lineage>
</organism>
<evidence type="ECO:0000259" key="1">
    <source>
        <dbReference type="Pfam" id="PF01968"/>
    </source>
</evidence>
<reference evidence="4" key="1">
    <citation type="submission" date="2018-05" db="EMBL/GenBank/DDBJ databases">
        <authorList>
            <person name="Du Z."/>
            <person name="Wang X."/>
        </authorList>
    </citation>
    <scope>NUCLEOTIDE SEQUENCE [LARGE SCALE GENOMIC DNA]</scope>
    <source>
        <strain evidence="4">CQN31</strain>
    </source>
</reference>
<gene>
    <name evidence="3" type="ORF">DFH01_11390</name>
</gene>
<dbReference type="AlphaFoldDB" id="A0A317FGF8"/>
<feature type="domain" description="Hydantoinase A/oxoprolinase" evidence="1">
    <location>
        <begin position="215"/>
        <end position="499"/>
    </location>
</feature>
<dbReference type="InterPro" id="IPR045079">
    <property type="entry name" value="Oxoprolinase-like"/>
</dbReference>
<dbReference type="OrthoDB" id="9759608at2"/>
<comment type="caution">
    <text evidence="3">The sequence shown here is derived from an EMBL/GenBank/DDBJ whole genome shotgun (WGS) entry which is preliminary data.</text>
</comment>
<feature type="domain" description="Hydantoinase/oxoprolinase N-terminal" evidence="2">
    <location>
        <begin position="15"/>
        <end position="193"/>
    </location>
</feature>
<dbReference type="InterPro" id="IPR043129">
    <property type="entry name" value="ATPase_NBD"/>
</dbReference>
<dbReference type="EMBL" id="QGNA01000002">
    <property type="protein sequence ID" value="PWS37432.1"/>
    <property type="molecule type" value="Genomic_DNA"/>
</dbReference>
<dbReference type="GO" id="GO:0017168">
    <property type="term" value="F:5-oxoprolinase (ATP-hydrolyzing) activity"/>
    <property type="evidence" value="ECO:0007669"/>
    <property type="project" value="TreeGrafter"/>
</dbReference>
<dbReference type="SUPFAM" id="SSF53067">
    <property type="entry name" value="Actin-like ATPase domain"/>
    <property type="match status" value="1"/>
</dbReference>
<protein>
    <submittedName>
        <fullName evidence="3">5-oxoprolinase</fullName>
    </submittedName>
</protein>
<evidence type="ECO:0000313" key="4">
    <source>
        <dbReference type="Proteomes" id="UP000245765"/>
    </source>
</evidence>
<dbReference type="RefSeq" id="WP_109870540.1">
    <property type="nucleotide sequence ID" value="NZ_QGNA01000002.1"/>
</dbReference>